<dbReference type="InterPro" id="IPR004087">
    <property type="entry name" value="KH_dom"/>
</dbReference>
<sequence>MASDDESDANNASSRRRRRSRSRSPSAAAPAPPPPAQQTYEERDAESDEITRVLDVDKDDAPFILGRGGATKRKVARVSNTEIELDEHTLTITIVGARDDVDKAQDYLGFVKQQRTGPVYIDFENQQREDFSAYAVPDDCIGFVMGRSGQTLRTYEDEWGARPRRPRR</sequence>
<feature type="region of interest" description="Disordered" evidence="2">
    <location>
        <begin position="1"/>
        <end position="49"/>
    </location>
</feature>
<dbReference type="SUPFAM" id="SSF54791">
    <property type="entry name" value="Eukaryotic type KH-domain (KH-domain type I)"/>
    <property type="match status" value="1"/>
</dbReference>
<evidence type="ECO:0000313" key="4">
    <source>
        <dbReference type="EMBL" id="KAK7241666.1"/>
    </source>
</evidence>
<reference evidence="4 5" key="1">
    <citation type="submission" date="2024-03" db="EMBL/GenBank/DDBJ databases">
        <title>Aureococcus anophagefferens CCMP1851 and Kratosvirus quantuckense: Draft genome of a second virus-susceptible host strain in the model system.</title>
        <authorList>
            <person name="Chase E."/>
            <person name="Truchon A.R."/>
            <person name="Schepens W."/>
            <person name="Wilhelm S.W."/>
        </authorList>
    </citation>
    <scope>NUCLEOTIDE SEQUENCE [LARGE SCALE GENOMIC DNA]</scope>
    <source>
        <strain evidence="4 5">CCMP1851</strain>
    </source>
</reference>
<evidence type="ECO:0000259" key="3">
    <source>
        <dbReference type="SMART" id="SM00322"/>
    </source>
</evidence>
<keyword evidence="1" id="KW-0694">RNA-binding</keyword>
<dbReference type="Pfam" id="PF00013">
    <property type="entry name" value="KH_1"/>
    <property type="match status" value="1"/>
</dbReference>
<evidence type="ECO:0000256" key="1">
    <source>
        <dbReference type="PROSITE-ProRule" id="PRU00117"/>
    </source>
</evidence>
<dbReference type="InterPro" id="IPR036612">
    <property type="entry name" value="KH_dom_type_1_sf"/>
</dbReference>
<name>A0ABR1FZZ6_AURAN</name>
<organism evidence="4 5">
    <name type="scientific">Aureococcus anophagefferens</name>
    <name type="common">Harmful bloom alga</name>
    <dbReference type="NCBI Taxonomy" id="44056"/>
    <lineage>
        <taxon>Eukaryota</taxon>
        <taxon>Sar</taxon>
        <taxon>Stramenopiles</taxon>
        <taxon>Ochrophyta</taxon>
        <taxon>Pelagophyceae</taxon>
        <taxon>Pelagomonadales</taxon>
        <taxon>Pelagomonadaceae</taxon>
        <taxon>Aureococcus</taxon>
    </lineage>
</organism>
<accession>A0ABR1FZZ6</accession>
<dbReference type="Gene3D" id="3.30.310.210">
    <property type="match status" value="1"/>
</dbReference>
<dbReference type="Proteomes" id="UP001363151">
    <property type="component" value="Unassembled WGS sequence"/>
</dbReference>
<evidence type="ECO:0000313" key="5">
    <source>
        <dbReference type="Proteomes" id="UP001363151"/>
    </source>
</evidence>
<proteinExistence type="predicted"/>
<keyword evidence="5" id="KW-1185">Reference proteome</keyword>
<gene>
    <name evidence="4" type="ORF">SO694_00070037</name>
</gene>
<evidence type="ECO:0000256" key="2">
    <source>
        <dbReference type="SAM" id="MobiDB-lite"/>
    </source>
</evidence>
<dbReference type="InterPro" id="IPR004088">
    <property type="entry name" value="KH_dom_type_1"/>
</dbReference>
<dbReference type="CDD" id="cd00105">
    <property type="entry name" value="KH-I"/>
    <property type="match status" value="1"/>
</dbReference>
<comment type="caution">
    <text evidence="4">The sequence shown here is derived from an EMBL/GenBank/DDBJ whole genome shotgun (WGS) entry which is preliminary data.</text>
</comment>
<feature type="domain" description="K Homology" evidence="3">
    <location>
        <begin position="48"/>
        <end position="113"/>
    </location>
</feature>
<protein>
    <recommendedName>
        <fullName evidence="3">K Homology domain-containing protein</fullName>
    </recommendedName>
</protein>
<dbReference type="SMART" id="SM00322">
    <property type="entry name" value="KH"/>
    <property type="match status" value="1"/>
</dbReference>
<dbReference type="PROSITE" id="PS50084">
    <property type="entry name" value="KH_TYPE_1"/>
    <property type="match status" value="2"/>
</dbReference>
<dbReference type="EMBL" id="JBBJCI010000164">
    <property type="protein sequence ID" value="KAK7241666.1"/>
    <property type="molecule type" value="Genomic_DNA"/>
</dbReference>